<dbReference type="RefSeq" id="WP_255967791.1">
    <property type="nucleotide sequence ID" value="NZ_JANFQF010000007.1"/>
</dbReference>
<protein>
    <recommendedName>
        <fullName evidence="3">MinD-like ATPase involved in chromosome partitioning or flagellar assembly</fullName>
    </recommendedName>
</protein>
<evidence type="ECO:0000313" key="2">
    <source>
        <dbReference type="Proteomes" id="UP001524501"/>
    </source>
</evidence>
<keyword evidence="2" id="KW-1185">Reference proteome</keyword>
<accession>A0ABT1QEB2</accession>
<dbReference type="Gene3D" id="3.40.50.300">
    <property type="entry name" value="P-loop containing nucleotide triphosphate hydrolases"/>
    <property type="match status" value="1"/>
</dbReference>
<dbReference type="SUPFAM" id="SSF52540">
    <property type="entry name" value="P-loop containing nucleoside triphosphate hydrolases"/>
    <property type="match status" value="1"/>
</dbReference>
<name>A0ABT1QEB2_9NOCA</name>
<dbReference type="PROSITE" id="PS51257">
    <property type="entry name" value="PROKAR_LIPOPROTEIN"/>
    <property type="match status" value="1"/>
</dbReference>
<gene>
    <name evidence="1" type="ORF">NOF53_09910</name>
</gene>
<dbReference type="InterPro" id="IPR027417">
    <property type="entry name" value="P-loop_NTPase"/>
</dbReference>
<proteinExistence type="predicted"/>
<reference evidence="1 2" key="1">
    <citation type="submission" date="2022-07" db="EMBL/GenBank/DDBJ databases">
        <title>Degradation activity of malathion, p-nitrophenol and potential low-temperature adaptation strategy of Rhodococcus sp. FXJ9.536.</title>
        <authorList>
            <person name="Huang J."/>
            <person name="Huang Y."/>
        </authorList>
    </citation>
    <scope>NUCLEOTIDE SEQUENCE [LARGE SCALE GENOMIC DNA]</scope>
    <source>
        <strain evidence="1 2">FXJ9.536</strain>
    </source>
</reference>
<sequence>MTHRTGSTTAPSALVLGACGGAGATTTALGLANTAAARGSAVIAVDATPAGGDIAERGADAVLSVSGLEHVVSAAASGAVTDDVFDGHCSRTTAGARIVNRLGSETATPSEMSSLADSLRTRGASCVYDLGHRLRAAYLAPLLAAPTPIILVAPCRADAFNRLRAALQSIGDILGEPGLSRTVVTVSNQDNTGWQVDVDLLREYLGGQVWGVETIPYDEHLGMGIVISHDHLAADTRAAYLRLLAIASAVADGRREPVPVPVSV</sequence>
<dbReference type="EMBL" id="JANFQF010000007">
    <property type="protein sequence ID" value="MCQ4119487.1"/>
    <property type="molecule type" value="Genomic_DNA"/>
</dbReference>
<evidence type="ECO:0000313" key="1">
    <source>
        <dbReference type="EMBL" id="MCQ4119487.1"/>
    </source>
</evidence>
<comment type="caution">
    <text evidence="1">The sequence shown here is derived from an EMBL/GenBank/DDBJ whole genome shotgun (WGS) entry which is preliminary data.</text>
</comment>
<dbReference type="Proteomes" id="UP001524501">
    <property type="component" value="Unassembled WGS sequence"/>
</dbReference>
<organism evidence="1 2">
    <name type="scientific">Rhodococcus tibetensis</name>
    <dbReference type="NCBI Taxonomy" id="2965064"/>
    <lineage>
        <taxon>Bacteria</taxon>
        <taxon>Bacillati</taxon>
        <taxon>Actinomycetota</taxon>
        <taxon>Actinomycetes</taxon>
        <taxon>Mycobacteriales</taxon>
        <taxon>Nocardiaceae</taxon>
        <taxon>Rhodococcus</taxon>
    </lineage>
</organism>
<evidence type="ECO:0008006" key="3">
    <source>
        <dbReference type="Google" id="ProtNLM"/>
    </source>
</evidence>